<organism evidence="5 6">
    <name type="scientific">Chlamydomonas reinhardtii</name>
    <name type="common">Chlamydomonas smithii</name>
    <dbReference type="NCBI Taxonomy" id="3055"/>
    <lineage>
        <taxon>Eukaryota</taxon>
        <taxon>Viridiplantae</taxon>
        <taxon>Chlorophyta</taxon>
        <taxon>core chlorophytes</taxon>
        <taxon>Chlorophyceae</taxon>
        <taxon>CS clade</taxon>
        <taxon>Chlamydomonadales</taxon>
        <taxon>Chlamydomonadaceae</taxon>
        <taxon>Chlamydomonas</taxon>
    </lineage>
</organism>
<accession>A0A2K3DP17</accession>
<dbReference type="InterPro" id="IPR020472">
    <property type="entry name" value="WD40_PAC1"/>
</dbReference>
<keyword evidence="1 3" id="KW-0853">WD repeat</keyword>
<dbReference type="ExpressionAtlas" id="A0A2K3DP17">
    <property type="expression patterns" value="baseline and differential"/>
</dbReference>
<feature type="compositionally biased region" description="Pro residues" evidence="4">
    <location>
        <begin position="1207"/>
        <end position="1219"/>
    </location>
</feature>
<dbReference type="InterPro" id="IPR001680">
    <property type="entry name" value="WD40_rpt"/>
</dbReference>
<dbReference type="InterPro" id="IPR015943">
    <property type="entry name" value="WD40/YVTN_repeat-like_dom_sf"/>
</dbReference>
<evidence type="ECO:0000313" key="5">
    <source>
        <dbReference type="EMBL" id="PNW82284.1"/>
    </source>
</evidence>
<dbReference type="Pfam" id="PF00400">
    <property type="entry name" value="WD40"/>
    <property type="match status" value="6"/>
</dbReference>
<dbReference type="STRING" id="3055.A0A2K3DP17"/>
<feature type="region of interest" description="Disordered" evidence="4">
    <location>
        <begin position="1081"/>
        <end position="1227"/>
    </location>
</feature>
<dbReference type="PANTHER" id="PTHR44464">
    <property type="entry name" value="WD REPEAT-CONTAINING PROTEIN 17"/>
    <property type="match status" value="1"/>
</dbReference>
<feature type="compositionally biased region" description="Polar residues" evidence="4">
    <location>
        <begin position="1164"/>
        <end position="1182"/>
    </location>
</feature>
<dbReference type="SUPFAM" id="SSF50978">
    <property type="entry name" value="WD40 repeat-like"/>
    <property type="match status" value="3"/>
</dbReference>
<feature type="region of interest" description="Disordered" evidence="4">
    <location>
        <begin position="138"/>
        <end position="162"/>
    </location>
</feature>
<keyword evidence="2" id="KW-0677">Repeat</keyword>
<feature type="repeat" description="WD" evidence="3">
    <location>
        <begin position="410"/>
        <end position="452"/>
    </location>
</feature>
<dbReference type="InterPro" id="IPR019775">
    <property type="entry name" value="WD40_repeat_CS"/>
</dbReference>
<feature type="compositionally biased region" description="Low complexity" evidence="4">
    <location>
        <begin position="145"/>
        <end position="159"/>
    </location>
</feature>
<dbReference type="EMBL" id="CM008967">
    <property type="protein sequence ID" value="PNW82284.1"/>
    <property type="molecule type" value="Genomic_DNA"/>
</dbReference>
<dbReference type="OrthoDB" id="7668193at2759"/>
<evidence type="ECO:0000313" key="6">
    <source>
        <dbReference type="Proteomes" id="UP000006906"/>
    </source>
</evidence>
<dbReference type="InParanoid" id="A0A2K3DP17"/>
<evidence type="ECO:0000256" key="3">
    <source>
        <dbReference type="PROSITE-ProRule" id="PRU00221"/>
    </source>
</evidence>
<gene>
    <name evidence="5" type="ORF">CHLRE_06g278176v5</name>
</gene>
<dbReference type="CDD" id="cd00200">
    <property type="entry name" value="WD40"/>
    <property type="match status" value="1"/>
</dbReference>
<feature type="compositionally biased region" description="Gly residues" evidence="4">
    <location>
        <begin position="824"/>
        <end position="842"/>
    </location>
</feature>
<dbReference type="OMA" id="ICFTGSW"/>
<dbReference type="Gramene" id="PNW82284">
    <property type="protein sequence ID" value="PNW82284"/>
    <property type="gene ID" value="CHLRE_06g278176v5"/>
</dbReference>
<proteinExistence type="predicted"/>
<dbReference type="PROSITE" id="PS00678">
    <property type="entry name" value="WD_REPEATS_1"/>
    <property type="match status" value="3"/>
</dbReference>
<name>A0A2K3DP17_CHLRE</name>
<evidence type="ECO:0000256" key="4">
    <source>
        <dbReference type="SAM" id="MobiDB-lite"/>
    </source>
</evidence>
<dbReference type="PRINTS" id="PR00320">
    <property type="entry name" value="GPROTEINBRPT"/>
</dbReference>
<feature type="compositionally biased region" description="Gly residues" evidence="4">
    <location>
        <begin position="1667"/>
        <end position="1677"/>
    </location>
</feature>
<feature type="repeat" description="WD" evidence="3">
    <location>
        <begin position="582"/>
        <end position="624"/>
    </location>
</feature>
<sequence>MRQQVCIPSGCQQWVSRTVTVGVDRFAYMSSLAIYVYSSSSFMPLAILAKHEKHLSALALSPFHSHLLAAAIGTNHEMRLYDIDTELPVCSTSYSAPKANVHIITWHRTQEGVLLLAAGSHLVAWDVSAALDSDGHGHSALQRTASANSLSPSPAASANGNGGGGGLFSRLKGGLGGGGGAAAVTEMTGGARWLPLRDLGQAIMAFEQCPPSAAGAGGGGGGGGGGVNMVAVATADGKVVLLELEPSGLAVKYEMRSISLPDGVPATSVAWEPLSTNGLLLVVGRGGALALYDSGTGETVLQYAKQPATAFRCAQFVASQPGNFLLSSSRSGALQLWNVSQPQPLRLLKPAGGLVQGFALLPAPSAGASGARAGAGAGGAGKRTAVLVSFADGGVCVYDLASQTTLWRQEGGHTETIFDCRFCTTDPNLLATASFDSSVRVWDVRTARCIKLLGGAEGILYSVSWSADGKLLAASNDSGMIYIYDYARGMLIKGLRQHTKQSLKVAFHPVKPTLLASSSVDGTVYVYTVDGETVRTLRHFSPVSCIAWGVLCPELVATTTDHGELHVWDTSRPAADCLQRTLEAHTARTFNVEFSPLVKHWLLSSSNDRTARVWDVSTGDCQTVLQGHTAEVRAVAWHPEVAHICFTGSWDSAVRVWDARNGRCLRVANDHHADVYGIACHPARPFFIVTCSRDTTLRLWSTLDLTPHLFPQALLLPLPKLRCTAEEAVKAPESAPALLSGAASRELAERLAGSAVGPLERFAALADFFMPPACQDAFWELARAVKANAVSGISGGPGGAGDSGPLMADLGPLGYASRRRGSSAGRGGAGGGAGGAGGEEGGGGGALHHWTVARLAVGSAANHLELAASSKARGGGAGRREELLREAAQQHLVAGNVEHCCELLAELGDWDRALALAPVVGLGLWQRLMRQRVAALAASESQSHVSDVLPLYLVSGAVPALVDVLSASQLYDTAFNVAAVQASGGYAALSIAGPAGAAGGAGGAGAAGGVSHSAGDRSHSAGSNSYPSASGVGAALAGDAMPPPSSPPGVGDGSGAGSSAVHAAPVSGGGSLLATITSPTGISAGGTGTSGGGASGGGSTLPPLRPGGLPALARAPSLRPPPLAPIQTSGLGFGGGAGGPLTSPPPTGGGATPPGSAAALTGADSGNASPSATALRNDTSAPLPTLAAPVSPPLGPAPPSGSSGQLPMPPAMAPAPPPGGMRSAPSMRGRSLVAVSGGGGGGGGGAASAAAAAAASREALERATSVRCSQARVYLMQGLPMQAACCALSVDDVGGAVGLLLRGGCEEAALALVMGLTRPLSTMAAAGGGAAAAGSPVSPGAAGVSLAAFVAVATAHGGGTGGAAGTGAGAGGGIEALAMALRPRVMVAAAQRREAAGDYLTAAELVRQLPGAGAGAASGFLRAADIRDLLAGRCRAHSDPLTTNRVFAALGLQEHAVYSAPAATAAAGASAASGSWDGFRALLLGGAAEAAAEWALKAAGKLVDGGRRPSLTSPEWEQAWAAVNSLAPSALGRSMWLEVFGLALYAGAMAALEQGSAAVGLYLVRVLEAWAASTPGACLPVSQARLAAEVSEGLDACLGLPGVCGGCSGAEVREVLSELLAAPQGSQWMQGMLQARLAAAEARMAGGGGATPPMSPPFVAGRSSQSTGGGADDGPGGPSLVALAGSSMSRSARRLASLGGSVGAGGGGGRGGGLDLGASSGRLAAGGAVASALAALSPAAAGGADGAGRATAGGAGAGGGTSLMTLADLARGPVVVAAAHVPSRSTGTASGALPVSVVSGGAIRGPAVALDGESVGSDESGSGGRSSAFVSLSEAVALRRVLTYSPLFSGKLLRLP</sequence>
<feature type="compositionally biased region" description="Low complexity" evidence="4">
    <location>
        <begin position="1153"/>
        <end position="1163"/>
    </location>
</feature>
<keyword evidence="6" id="KW-1185">Reference proteome</keyword>
<evidence type="ECO:0000256" key="2">
    <source>
        <dbReference type="ARBA" id="ARBA00022737"/>
    </source>
</evidence>
<dbReference type="PROSITE" id="PS50082">
    <property type="entry name" value="WD_REPEATS_2"/>
    <property type="match status" value="4"/>
</dbReference>
<feature type="repeat" description="WD" evidence="3">
    <location>
        <begin position="668"/>
        <end position="701"/>
    </location>
</feature>
<reference evidence="5 6" key="1">
    <citation type="journal article" date="2007" name="Science">
        <title>The Chlamydomonas genome reveals the evolution of key animal and plant functions.</title>
        <authorList>
            <person name="Merchant S.S."/>
            <person name="Prochnik S.E."/>
            <person name="Vallon O."/>
            <person name="Harris E.H."/>
            <person name="Karpowicz S.J."/>
            <person name="Witman G.B."/>
            <person name="Terry A."/>
            <person name="Salamov A."/>
            <person name="Fritz-Laylin L.K."/>
            <person name="Marechal-Drouard L."/>
            <person name="Marshall W.F."/>
            <person name="Qu L.H."/>
            <person name="Nelson D.R."/>
            <person name="Sanderfoot A.A."/>
            <person name="Spalding M.H."/>
            <person name="Kapitonov V.V."/>
            <person name="Ren Q."/>
            <person name="Ferris P."/>
            <person name="Lindquist E."/>
            <person name="Shapiro H."/>
            <person name="Lucas S.M."/>
            <person name="Grimwood J."/>
            <person name="Schmutz J."/>
            <person name="Cardol P."/>
            <person name="Cerutti H."/>
            <person name="Chanfreau G."/>
            <person name="Chen C.L."/>
            <person name="Cognat V."/>
            <person name="Croft M.T."/>
            <person name="Dent R."/>
            <person name="Dutcher S."/>
            <person name="Fernandez E."/>
            <person name="Fukuzawa H."/>
            <person name="Gonzalez-Ballester D."/>
            <person name="Gonzalez-Halphen D."/>
            <person name="Hallmann A."/>
            <person name="Hanikenne M."/>
            <person name="Hippler M."/>
            <person name="Inwood W."/>
            <person name="Jabbari K."/>
            <person name="Kalanon M."/>
            <person name="Kuras R."/>
            <person name="Lefebvre P.A."/>
            <person name="Lemaire S.D."/>
            <person name="Lobanov A.V."/>
            <person name="Lohr M."/>
            <person name="Manuell A."/>
            <person name="Meier I."/>
            <person name="Mets L."/>
            <person name="Mittag M."/>
            <person name="Mittelmeier T."/>
            <person name="Moroney J.V."/>
            <person name="Moseley J."/>
            <person name="Napoli C."/>
            <person name="Nedelcu A.M."/>
            <person name="Niyogi K."/>
            <person name="Novoselov S.V."/>
            <person name="Paulsen I.T."/>
            <person name="Pazour G."/>
            <person name="Purton S."/>
            <person name="Ral J.P."/>
            <person name="Riano-Pachon D.M."/>
            <person name="Riekhof W."/>
            <person name="Rymarquis L."/>
            <person name="Schroda M."/>
            <person name="Stern D."/>
            <person name="Umen J."/>
            <person name="Willows R."/>
            <person name="Wilson N."/>
            <person name="Zimmer S.L."/>
            <person name="Allmer J."/>
            <person name="Balk J."/>
            <person name="Bisova K."/>
            <person name="Chen C.J."/>
            <person name="Elias M."/>
            <person name="Gendler K."/>
            <person name="Hauser C."/>
            <person name="Lamb M.R."/>
            <person name="Ledford H."/>
            <person name="Long J.C."/>
            <person name="Minagawa J."/>
            <person name="Page M.D."/>
            <person name="Pan J."/>
            <person name="Pootakham W."/>
            <person name="Roje S."/>
            <person name="Rose A."/>
            <person name="Stahlberg E."/>
            <person name="Terauchi A.M."/>
            <person name="Yang P."/>
            <person name="Ball S."/>
            <person name="Bowler C."/>
            <person name="Dieckmann C.L."/>
            <person name="Gladyshev V.N."/>
            <person name="Green P."/>
            <person name="Jorgensen R."/>
            <person name="Mayfield S."/>
            <person name="Mueller-Roeber B."/>
            <person name="Rajamani S."/>
            <person name="Sayre R.T."/>
            <person name="Brokstein P."/>
            <person name="Dubchak I."/>
            <person name="Goodstein D."/>
            <person name="Hornick L."/>
            <person name="Huang Y.W."/>
            <person name="Jhaveri J."/>
            <person name="Luo Y."/>
            <person name="Martinez D."/>
            <person name="Ngau W.C."/>
            <person name="Otillar B."/>
            <person name="Poliakov A."/>
            <person name="Porter A."/>
            <person name="Szajkowski L."/>
            <person name="Werner G."/>
            <person name="Zhou K."/>
            <person name="Grigoriev I.V."/>
            <person name="Rokhsar D.S."/>
            <person name="Grossman A.R."/>
        </authorList>
    </citation>
    <scope>NUCLEOTIDE SEQUENCE [LARGE SCALE GENOMIC DNA]</scope>
    <source>
        <strain evidence="6">CC-503</strain>
    </source>
</reference>
<dbReference type="SMART" id="SM00320">
    <property type="entry name" value="WD40"/>
    <property type="match status" value="11"/>
</dbReference>
<feature type="region of interest" description="Disordered" evidence="4">
    <location>
        <begin position="1644"/>
        <end position="1683"/>
    </location>
</feature>
<feature type="compositionally biased region" description="Gly residues" evidence="4">
    <location>
        <begin position="1083"/>
        <end position="1099"/>
    </location>
</feature>
<feature type="repeat" description="WD" evidence="3">
    <location>
        <begin position="625"/>
        <end position="667"/>
    </location>
</feature>
<dbReference type="PROSITE" id="PS50294">
    <property type="entry name" value="WD_REPEATS_REGION"/>
    <property type="match status" value="3"/>
</dbReference>
<feature type="compositionally biased region" description="Pro residues" evidence="4">
    <location>
        <begin position="1190"/>
        <end position="1199"/>
    </location>
</feature>
<dbReference type="InterPro" id="IPR036322">
    <property type="entry name" value="WD40_repeat_dom_sf"/>
</dbReference>
<protein>
    <submittedName>
        <fullName evidence="5">Uncharacterized protein</fullName>
    </submittedName>
</protein>
<dbReference type="Proteomes" id="UP000006906">
    <property type="component" value="Chromosome 6"/>
</dbReference>
<feature type="region of interest" description="Disordered" evidence="4">
    <location>
        <begin position="1002"/>
        <end position="1062"/>
    </location>
</feature>
<dbReference type="GeneID" id="5723566"/>
<feature type="compositionally biased region" description="Low complexity" evidence="4">
    <location>
        <begin position="1100"/>
        <end position="1117"/>
    </location>
</feature>
<evidence type="ECO:0000256" key="1">
    <source>
        <dbReference type="ARBA" id="ARBA00022574"/>
    </source>
</evidence>
<dbReference type="KEGG" id="cre:CHLRE_06g278176v5"/>
<dbReference type="PANTHER" id="PTHR44464:SF1">
    <property type="entry name" value="WD REPEAT-CONTAINING PROTEIN 17"/>
    <property type="match status" value="1"/>
</dbReference>
<dbReference type="RefSeq" id="XP_042923819.1">
    <property type="nucleotide sequence ID" value="XM_043063114.1"/>
</dbReference>
<feature type="region of interest" description="Disordered" evidence="4">
    <location>
        <begin position="819"/>
        <end position="842"/>
    </location>
</feature>
<dbReference type="Gene3D" id="2.130.10.10">
    <property type="entry name" value="YVTN repeat-like/Quinoprotein amine dehydrogenase"/>
    <property type="match status" value="4"/>
</dbReference>